<dbReference type="GO" id="GO:0032258">
    <property type="term" value="P:cytoplasm to vacuole targeting by the Cvt pathway"/>
    <property type="evidence" value="ECO:0007669"/>
    <property type="project" value="EnsemblFungi"/>
</dbReference>
<protein>
    <recommendedName>
        <fullName evidence="3 4">Vacuolar fusion protein MON1</fullName>
    </recommendedName>
</protein>
<feature type="region of interest" description="Disordered" evidence="5">
    <location>
        <begin position="1"/>
        <end position="30"/>
    </location>
</feature>
<evidence type="ECO:0000259" key="7">
    <source>
        <dbReference type="Pfam" id="PF19037"/>
    </source>
</evidence>
<dbReference type="Pfam" id="PF19037">
    <property type="entry name" value="Fuz_longin_2"/>
    <property type="match status" value="1"/>
</dbReference>
<dbReference type="InterPro" id="IPR043972">
    <property type="entry name" value="FUZ/MON1/HPS1_longin_1"/>
</dbReference>
<feature type="compositionally biased region" description="Polar residues" evidence="5">
    <location>
        <begin position="20"/>
        <end position="30"/>
    </location>
</feature>
<dbReference type="GO" id="GO:0010314">
    <property type="term" value="F:phosphatidylinositol-5-phosphate binding"/>
    <property type="evidence" value="ECO:0007669"/>
    <property type="project" value="EnsemblFungi"/>
</dbReference>
<comment type="subcellular location">
    <subcellularLocation>
        <location evidence="4">Endosome</location>
        <location evidence="4">Multivesicular body membrane</location>
        <topology evidence="4">Peripheral membrane protein</topology>
    </subcellularLocation>
    <subcellularLocation>
        <location evidence="1 4">Prevacuolar compartment membrane</location>
        <topology evidence="1 4">Peripheral membrane protein</topology>
    </subcellularLocation>
    <subcellularLocation>
        <location evidence="4">Vacuole membrane</location>
        <topology evidence="4">Peripheral membrane protein</topology>
    </subcellularLocation>
</comment>
<dbReference type="GeneID" id="34686489"/>
<accession>A0A0C7MSQ4</accession>
<dbReference type="Pfam" id="PF19038">
    <property type="entry name" value="Fuz_longin_3"/>
    <property type="match status" value="1"/>
</dbReference>
<dbReference type="GO" id="GO:1990624">
    <property type="term" value="F:guanyl nucleotide exchange factor inhibitor activity"/>
    <property type="evidence" value="ECO:0007669"/>
    <property type="project" value="EnsemblFungi"/>
</dbReference>
<keyword evidence="10" id="KW-1185">Reference proteome</keyword>
<dbReference type="STRING" id="1245769.A0A0C7MSQ4"/>
<evidence type="ECO:0000256" key="3">
    <source>
        <dbReference type="ARBA" id="ARBA00018132"/>
    </source>
</evidence>
<dbReference type="GO" id="GO:0048278">
    <property type="term" value="P:vesicle docking"/>
    <property type="evidence" value="ECO:0007669"/>
    <property type="project" value="EnsemblFungi"/>
</dbReference>
<dbReference type="PANTHER" id="PTHR13027">
    <property type="entry name" value="SAND PROTEIN-RELATED"/>
    <property type="match status" value="1"/>
</dbReference>
<gene>
    <name evidence="9" type="ORF">LALA0_S07e00166g</name>
</gene>
<keyword evidence="4" id="KW-0072">Autophagy</keyword>
<evidence type="ECO:0000313" key="9">
    <source>
        <dbReference type="EMBL" id="CEP63001.1"/>
    </source>
</evidence>
<feature type="domain" description="FUZ/MON1/HPS1 second Longin" evidence="7">
    <location>
        <begin position="303"/>
        <end position="427"/>
    </location>
</feature>
<name>A0A0C7MSQ4_9SACH</name>
<feature type="domain" description="FUZ/MON1/HPS1 first Longin" evidence="6">
    <location>
        <begin position="125"/>
        <end position="245"/>
    </location>
</feature>
<proteinExistence type="inferred from homology"/>
<evidence type="ECO:0000313" key="10">
    <source>
        <dbReference type="Proteomes" id="UP000054304"/>
    </source>
</evidence>
<organism evidence="9 10">
    <name type="scientific">Lachancea lanzarotensis</name>
    <dbReference type="NCBI Taxonomy" id="1245769"/>
    <lineage>
        <taxon>Eukaryota</taxon>
        <taxon>Fungi</taxon>
        <taxon>Dikarya</taxon>
        <taxon>Ascomycota</taxon>
        <taxon>Saccharomycotina</taxon>
        <taxon>Saccharomycetes</taxon>
        <taxon>Saccharomycetales</taxon>
        <taxon>Saccharomycetaceae</taxon>
        <taxon>Lachancea</taxon>
    </lineage>
</organism>
<dbReference type="GO" id="GO:0032585">
    <property type="term" value="C:multivesicular body membrane"/>
    <property type="evidence" value="ECO:0007669"/>
    <property type="project" value="UniProtKB-SubCell"/>
</dbReference>
<dbReference type="InterPro" id="IPR004353">
    <property type="entry name" value="Mon1"/>
</dbReference>
<dbReference type="GO" id="GO:0032511">
    <property type="term" value="P:late endosome to vacuole transport via multivesicular body sorting pathway"/>
    <property type="evidence" value="ECO:0007669"/>
    <property type="project" value="EnsemblFungi"/>
</dbReference>
<dbReference type="GO" id="GO:0016236">
    <property type="term" value="P:macroautophagy"/>
    <property type="evidence" value="ECO:0007669"/>
    <property type="project" value="EnsemblFungi"/>
</dbReference>
<keyword evidence="4" id="KW-0472">Membrane</keyword>
<dbReference type="HOGENOM" id="CLU_014574_0_0_1"/>
<keyword evidence="4" id="KW-0967">Endosome</keyword>
<dbReference type="PRINTS" id="PR01546">
    <property type="entry name" value="YEAST73DUF"/>
</dbReference>
<dbReference type="GO" id="GO:0035658">
    <property type="term" value="C:Mon1-Ccz1 complex"/>
    <property type="evidence" value="ECO:0007669"/>
    <property type="project" value="EnsemblFungi"/>
</dbReference>
<dbReference type="GO" id="GO:0044395">
    <property type="term" value="P:protein targeting to vacuolar membrane"/>
    <property type="evidence" value="ECO:0007669"/>
    <property type="project" value="EnsemblFungi"/>
</dbReference>
<evidence type="ECO:0000256" key="2">
    <source>
        <dbReference type="ARBA" id="ARBA00008968"/>
    </source>
</evidence>
<sequence length="621" mass="70417">MVETPNENYVDKLRAPERLSSGSNSHQSSPFIIRATTDPTTSVNLTSSFSSASRPFADDASVYMDLASEQQSVSTSRRHLEHQLLQSMRSLDLSPRGHAVSNEIPSLFETRDPDNESQGPLPQEKQFFILSSAGKPIFSMHGKDELVMGLMGIIHTVANYFKVHDTKIHSITNSGGGCIKQNLVFIDKNPILLMAVSSREESLNDLSQQLDFLYSYLICTLSRRQLTRLFTKRENFDLRHFLTNTDFENLTHICESIANGFNPDFLLGALRCLTMRKSTRQAVHTAMLTHVQHAEVASERGTVLYGLIVAPGGQLCAVLRPRGHTLHTTDLHLLFSLIFNQYQGLQDDQELWLPICFPKFNSSGFLHCFIRRLPPHLTRTSPDLTAAGSETPLEDNREVSSSTPALVLISAQKESFFELKKIGQQIVDDLVSKSLLEQIERASKFGFTMADIPAKFVHHFIYKSKKHVQYVMPRLEELDLYNNDPYDDRTSTFTANYRDDQGEYERPDSHKREKHKVYLYKLMRTYTHIRNNVIDQNGAPLNRSVLSFIQWSSDGLPMNGLPHGEVVDVLCLAWLTPTFELFLICNNGASDRNAVLRSAKAIVDWCRRNEDRLFVKNGAIF</sequence>
<dbReference type="GO" id="GO:0000329">
    <property type="term" value="C:fungal-type vacuole membrane"/>
    <property type="evidence" value="ECO:0007669"/>
    <property type="project" value="EnsemblFungi"/>
</dbReference>
<dbReference type="InterPro" id="IPR043971">
    <property type="entry name" value="FUZ/MON1/HPS1_longin_2"/>
</dbReference>
<dbReference type="GO" id="GO:0032266">
    <property type="term" value="F:phosphatidylinositol-3-phosphate binding"/>
    <property type="evidence" value="ECO:0007669"/>
    <property type="project" value="EnsemblFungi"/>
</dbReference>
<reference evidence="9 10" key="1">
    <citation type="submission" date="2014-12" db="EMBL/GenBank/DDBJ databases">
        <authorList>
            <person name="Neuveglise Cecile"/>
        </authorList>
    </citation>
    <scope>NUCLEOTIDE SEQUENCE [LARGE SCALE GENOMIC DNA]</scope>
    <source>
        <strain evidence="9 10">CBS 12615</strain>
    </source>
</reference>
<evidence type="ECO:0000256" key="5">
    <source>
        <dbReference type="SAM" id="MobiDB-lite"/>
    </source>
</evidence>
<dbReference type="RefSeq" id="XP_022629222.1">
    <property type="nucleotide sequence ID" value="XM_022771302.1"/>
</dbReference>
<dbReference type="InterPro" id="IPR043970">
    <property type="entry name" value="FUZ/MON1/HPS1_longin_3"/>
</dbReference>
<dbReference type="GO" id="GO:0001786">
    <property type="term" value="F:phosphatidylserine binding"/>
    <property type="evidence" value="ECO:0007669"/>
    <property type="project" value="EnsemblFungi"/>
</dbReference>
<dbReference type="PANTHER" id="PTHR13027:SF7">
    <property type="entry name" value="VACUOLAR FUSION PROTEIN MON1 HOMOLOG"/>
    <property type="match status" value="1"/>
</dbReference>
<dbReference type="AlphaFoldDB" id="A0A0C7MSQ4"/>
<evidence type="ECO:0000259" key="6">
    <source>
        <dbReference type="Pfam" id="PF19036"/>
    </source>
</evidence>
<evidence type="ECO:0000256" key="1">
    <source>
        <dbReference type="ARBA" id="ARBA00004380"/>
    </source>
</evidence>
<evidence type="ECO:0000259" key="8">
    <source>
        <dbReference type="Pfam" id="PF19038"/>
    </source>
</evidence>
<keyword evidence="4" id="KW-0813">Transport</keyword>
<feature type="domain" description="FUZ/MON1/HPS1 third Longin" evidence="8">
    <location>
        <begin position="457"/>
        <end position="610"/>
    </location>
</feature>
<comment type="function">
    <text evidence="4">Required for multiple vacuole delivery pathways including the cytoplasm to vacuole transport (Cvt), autophagy, pexophagy and endocytosis.</text>
</comment>
<dbReference type="EMBL" id="LN736366">
    <property type="protein sequence ID" value="CEP63001.1"/>
    <property type="molecule type" value="Genomic_DNA"/>
</dbReference>
<dbReference type="GO" id="GO:0005085">
    <property type="term" value="F:guanyl-nucleotide exchange factor activity"/>
    <property type="evidence" value="ECO:0007669"/>
    <property type="project" value="EnsemblFungi"/>
</dbReference>
<keyword evidence="4" id="KW-0926">Vacuole</keyword>
<evidence type="ECO:0000256" key="4">
    <source>
        <dbReference type="RuleBase" id="RU367048"/>
    </source>
</evidence>
<dbReference type="OrthoDB" id="272411at2759"/>
<comment type="similarity">
    <text evidence="2 4">Belongs to the MON1/SAND family.</text>
</comment>
<dbReference type="Proteomes" id="UP000054304">
    <property type="component" value="Unassembled WGS sequence"/>
</dbReference>
<dbReference type="Pfam" id="PF19036">
    <property type="entry name" value="Fuz_longin_1"/>
    <property type="match status" value="1"/>
</dbReference>
<dbReference type="GO" id="GO:0005829">
    <property type="term" value="C:cytosol"/>
    <property type="evidence" value="ECO:0007669"/>
    <property type="project" value="EnsemblFungi"/>
</dbReference>
<keyword evidence="4" id="KW-0653">Protein transport</keyword>